<dbReference type="Pfam" id="PF13848">
    <property type="entry name" value="Thioredoxin_6"/>
    <property type="match status" value="1"/>
</dbReference>
<proteinExistence type="predicted"/>
<dbReference type="AlphaFoldDB" id="A0A0N4Z0B6"/>
<reference evidence="2" key="1">
    <citation type="submission" date="2017-02" db="UniProtKB">
        <authorList>
            <consortium name="WormBaseParasite"/>
        </authorList>
    </citation>
    <scope>IDENTIFICATION</scope>
</reference>
<dbReference type="InterPro" id="IPR036249">
    <property type="entry name" value="Thioredoxin-like_sf"/>
</dbReference>
<dbReference type="CDD" id="cd02981">
    <property type="entry name" value="PDI_b_family"/>
    <property type="match status" value="1"/>
</dbReference>
<accession>A0A0N4Z0B6</accession>
<dbReference type="SUPFAM" id="SSF52833">
    <property type="entry name" value="Thioredoxin-like"/>
    <property type="match status" value="2"/>
</dbReference>
<dbReference type="PANTHER" id="PTHR22699">
    <property type="entry name" value="THIOREDOXIN DOMAIN-CONTAINING PROTEIN 16"/>
    <property type="match status" value="1"/>
</dbReference>
<sequence>MTGEAPSSMPPDHFIQTSFIFRNLNNNDMEFSKNIIEIMNKLRPRLLRNGKVTVDNENINCNEQGYVKCDEYPKKASFHFLIIEDSSHGAAIYTIPRTLNRNVGQIEAAILDALSRHSLFSLMSFISKEHEMELGFIKELSNEELLEMIKDNEDGNDNNYKKIKEIKKSKKKNPIKIFTRGPFELDLLDEKILEFRDIQEPSGFGSLIKWDGESLNKAIEDNDIIFVMFWSKTNMISMHSISLWIDASDKLKNIILSDVRKIKIGFVSCHEEPETCQLYGIGKKNEHYIYMYENGKVSLNMPNMRDGDFYVEWVQMLLDDPLIEVEDEDDIENVMNGYMVGFNGKRKAITLGIFNNRDSHEFNNFKQVALLLRGKYHFVWHENADTGNTVTVLRPYENDKDIMRLYNGNFEVESLIEFISYASLPTVIDLSNGFSNDIILKKNKVMIMIHNDDEEFKKEYISKVNEYVKWDTGKEIMFCYINYKKDNVPYGLMLAKFHITIEDLPQIFMYEDNKFRIKSYVNRKEIDIKEIIEMKEEEFDRRLLFPKHIVNPMRYLNLEKSNQIFGRQNVLLLADPVYEFDENDDDNEYDPHMFDKIDFAKMGGCPMAAYANRMREKELEKEMMKKEESKDEL</sequence>
<keyword evidence="1" id="KW-1185">Reference proteome</keyword>
<organism evidence="1 2">
    <name type="scientific">Parastrongyloides trichosuri</name>
    <name type="common">Possum-specific nematode worm</name>
    <dbReference type="NCBI Taxonomy" id="131310"/>
    <lineage>
        <taxon>Eukaryota</taxon>
        <taxon>Metazoa</taxon>
        <taxon>Ecdysozoa</taxon>
        <taxon>Nematoda</taxon>
        <taxon>Chromadorea</taxon>
        <taxon>Rhabditida</taxon>
        <taxon>Tylenchina</taxon>
        <taxon>Panagrolaimomorpha</taxon>
        <taxon>Strongyloidoidea</taxon>
        <taxon>Strongyloididae</taxon>
        <taxon>Parastrongyloides</taxon>
    </lineage>
</organism>
<protein>
    <submittedName>
        <fullName evidence="2">Thioredoxin-like fold domain-containing protein</fullName>
    </submittedName>
</protein>
<dbReference type="PANTHER" id="PTHR22699:SF1">
    <property type="entry name" value="THIOREDOXIN DOMAIN-CONTAINING PROTEIN 16"/>
    <property type="match status" value="1"/>
</dbReference>
<dbReference type="Gene3D" id="3.40.30.10">
    <property type="entry name" value="Glutaredoxin"/>
    <property type="match status" value="3"/>
</dbReference>
<dbReference type="WBParaSite" id="PTRK_0000014900.1">
    <property type="protein sequence ID" value="PTRK_0000014900.1"/>
    <property type="gene ID" value="PTRK_0000014900"/>
</dbReference>
<evidence type="ECO:0000313" key="2">
    <source>
        <dbReference type="WBParaSite" id="PTRK_0000014900.1"/>
    </source>
</evidence>
<dbReference type="Proteomes" id="UP000038045">
    <property type="component" value="Unplaced"/>
</dbReference>
<evidence type="ECO:0000313" key="1">
    <source>
        <dbReference type="Proteomes" id="UP000038045"/>
    </source>
</evidence>
<dbReference type="InterPro" id="IPR040090">
    <property type="entry name" value="TXNDC16"/>
</dbReference>
<name>A0A0N4Z0B6_PARTI</name>